<dbReference type="OrthoDB" id="8735006at2"/>
<proteinExistence type="predicted"/>
<evidence type="ECO:0000256" key="6">
    <source>
        <dbReference type="SAM" id="Phobius"/>
    </source>
</evidence>
<gene>
    <name evidence="9" type="ORF">ABB27_03720</name>
</gene>
<name>A0A0R0CP10_9GAMM</name>
<dbReference type="GO" id="GO:0005886">
    <property type="term" value="C:plasma membrane"/>
    <property type="evidence" value="ECO:0007669"/>
    <property type="project" value="UniProtKB-SubCell"/>
</dbReference>
<feature type="domain" description="ABC3 transporter permease C-terminal" evidence="7">
    <location>
        <begin position="322"/>
        <end position="436"/>
    </location>
</feature>
<keyword evidence="10" id="KW-1185">Reference proteome</keyword>
<protein>
    <submittedName>
        <fullName evidence="9">ABC transporter</fullName>
    </submittedName>
</protein>
<reference evidence="9 10" key="1">
    <citation type="submission" date="2015-05" db="EMBL/GenBank/DDBJ databases">
        <title>Genome sequencing and analysis of members of genus Stenotrophomonas.</title>
        <authorList>
            <person name="Patil P.P."/>
            <person name="Midha S."/>
            <person name="Patil P.B."/>
        </authorList>
    </citation>
    <scope>NUCLEOTIDE SEQUENCE [LARGE SCALE GENOMIC DNA]</scope>
    <source>
        <strain evidence="9 10">DSM 18941</strain>
    </source>
</reference>
<evidence type="ECO:0000313" key="9">
    <source>
        <dbReference type="EMBL" id="KRG71365.1"/>
    </source>
</evidence>
<evidence type="ECO:0000259" key="7">
    <source>
        <dbReference type="Pfam" id="PF02687"/>
    </source>
</evidence>
<evidence type="ECO:0000313" key="10">
    <source>
        <dbReference type="Proteomes" id="UP000051863"/>
    </source>
</evidence>
<feature type="domain" description="MacB-like periplasmic core" evidence="8">
    <location>
        <begin position="20"/>
        <end position="224"/>
    </location>
</feature>
<evidence type="ECO:0000256" key="3">
    <source>
        <dbReference type="ARBA" id="ARBA00022692"/>
    </source>
</evidence>
<feature type="transmembrane region" description="Helical" evidence="6">
    <location>
        <begin position="21"/>
        <end position="45"/>
    </location>
</feature>
<feature type="transmembrane region" description="Helical" evidence="6">
    <location>
        <begin position="408"/>
        <end position="429"/>
    </location>
</feature>
<dbReference type="InterPro" id="IPR003838">
    <property type="entry name" value="ABC3_permease_C"/>
</dbReference>
<accession>A0A0R0CP10</accession>
<keyword evidence="3 6" id="KW-0812">Transmembrane</keyword>
<comment type="subcellular location">
    <subcellularLocation>
        <location evidence="1">Cell membrane</location>
        <topology evidence="1">Multi-pass membrane protein</topology>
    </subcellularLocation>
</comment>
<evidence type="ECO:0000259" key="8">
    <source>
        <dbReference type="Pfam" id="PF12704"/>
    </source>
</evidence>
<comment type="caution">
    <text evidence="9">The sequence shown here is derived from an EMBL/GenBank/DDBJ whole genome shotgun (WGS) entry which is preliminary data.</text>
</comment>
<keyword evidence="4 6" id="KW-1133">Transmembrane helix</keyword>
<dbReference type="PATRIC" id="fig|405446.3.peg.3890"/>
<dbReference type="RefSeq" id="WP_057626874.1">
    <property type="nucleotide sequence ID" value="NZ_LDJJ01000009.1"/>
</dbReference>
<keyword evidence="2" id="KW-1003">Cell membrane</keyword>
<dbReference type="InterPro" id="IPR025857">
    <property type="entry name" value="MacB_PCD"/>
</dbReference>
<feature type="transmembrane region" description="Helical" evidence="6">
    <location>
        <begin position="360"/>
        <end position="388"/>
    </location>
</feature>
<feature type="transmembrane region" description="Helical" evidence="6">
    <location>
        <begin position="319"/>
        <end position="339"/>
    </location>
</feature>
<sequence length="443" mass="47934">MNYTLETGLRGCIRHPRTMALVVLTLALGLASVMTMLTLLSVLAADPLPGISQNLHLAWADSRQAPKSGESDSYGDGSPVPPLWKLADVQAMRQLRPDIQQVALLSSPLTVSSTDGTLNKNVSATLAIGPMLPVFSVPLRHGRFWTAEEEAARTPVVVISRALSQHLLGREDGTGAEIRLGKHNFRVIGISERWAPRPRPHFLPSNNAGWEGDGDEVFAPAEAVLGSGAEITSTRICDDNGFGGFRFDQIDTQQCRWLVLWAELKDDEQRDSYAQSLQGFAAERHSSGIFARAPSTRLQSMAQWLHFNRVVPDSVRLNLWLAVGLLVLCLVNVAGLLAARFLRRAGEHGVRRVLGAPRRAIIATCLVESTLAGLLGGLLALPLTLTGLWLMRQQGEAYSSLARLSPGLFIGLLLMALATGVVVGLLPAIRAARQEPALQVKTL</sequence>
<dbReference type="PANTHER" id="PTHR30572:SF18">
    <property type="entry name" value="ABC-TYPE MACROLIDE FAMILY EXPORT SYSTEM PERMEASE COMPONENT 2"/>
    <property type="match status" value="1"/>
</dbReference>
<evidence type="ECO:0000256" key="4">
    <source>
        <dbReference type="ARBA" id="ARBA00022989"/>
    </source>
</evidence>
<dbReference type="InterPro" id="IPR050250">
    <property type="entry name" value="Macrolide_Exporter_MacB"/>
</dbReference>
<organism evidence="9 10">
    <name type="scientific">Stenotrophomonas terrae</name>
    <dbReference type="NCBI Taxonomy" id="405446"/>
    <lineage>
        <taxon>Bacteria</taxon>
        <taxon>Pseudomonadati</taxon>
        <taxon>Pseudomonadota</taxon>
        <taxon>Gammaproteobacteria</taxon>
        <taxon>Lysobacterales</taxon>
        <taxon>Lysobacteraceae</taxon>
        <taxon>Stenotrophomonas</taxon>
    </lineage>
</organism>
<keyword evidence="5 6" id="KW-0472">Membrane</keyword>
<dbReference type="Pfam" id="PF02687">
    <property type="entry name" value="FtsX"/>
    <property type="match status" value="1"/>
</dbReference>
<evidence type="ECO:0000256" key="1">
    <source>
        <dbReference type="ARBA" id="ARBA00004651"/>
    </source>
</evidence>
<dbReference type="AlphaFoldDB" id="A0A0R0CP10"/>
<dbReference type="Proteomes" id="UP000051863">
    <property type="component" value="Unassembled WGS sequence"/>
</dbReference>
<evidence type="ECO:0000256" key="5">
    <source>
        <dbReference type="ARBA" id="ARBA00023136"/>
    </source>
</evidence>
<dbReference type="PANTHER" id="PTHR30572">
    <property type="entry name" value="MEMBRANE COMPONENT OF TRANSPORTER-RELATED"/>
    <property type="match status" value="1"/>
</dbReference>
<dbReference type="Pfam" id="PF12704">
    <property type="entry name" value="MacB_PCD"/>
    <property type="match status" value="1"/>
</dbReference>
<dbReference type="EMBL" id="LDJJ01000009">
    <property type="protein sequence ID" value="KRG71365.1"/>
    <property type="molecule type" value="Genomic_DNA"/>
</dbReference>
<dbReference type="GO" id="GO:0022857">
    <property type="term" value="F:transmembrane transporter activity"/>
    <property type="evidence" value="ECO:0007669"/>
    <property type="project" value="TreeGrafter"/>
</dbReference>
<evidence type="ECO:0000256" key="2">
    <source>
        <dbReference type="ARBA" id="ARBA00022475"/>
    </source>
</evidence>